<dbReference type="InterPro" id="IPR032675">
    <property type="entry name" value="LRR_dom_sf"/>
</dbReference>
<dbReference type="Gene3D" id="3.80.10.10">
    <property type="entry name" value="Ribonuclease Inhibitor"/>
    <property type="match status" value="1"/>
</dbReference>
<dbReference type="InterPro" id="IPR045313">
    <property type="entry name" value="CBR1-like"/>
</dbReference>
<proteinExistence type="inferred from homology"/>
<feature type="domain" description="F-box" evidence="5">
    <location>
        <begin position="82"/>
        <end position="140"/>
    </location>
</feature>
<feature type="coiled-coil region" evidence="4">
    <location>
        <begin position="54"/>
        <end position="81"/>
    </location>
</feature>
<comment type="caution">
    <text evidence="6">The sequence shown here is derived from an EMBL/GenBank/DDBJ whole genome shotgun (WGS) entry which is preliminary data.</text>
</comment>
<sequence length="791" mass="88162">MEKPRTRCTKPPLSSDELQERLRLHDPLPRSQYPEIDRFISDAEHDINAYEMHIHRLLTSVNQYRAKLASLKREIARYKSLRSPIRQLPPELLRHIFILAATPTILGIGAAWESPAFTLASVCVRWRNVATKSPMLWSNICAHLCQRSEAPLTICITRSSQYPLTLALCHNYHQIQSVRDQLQLLLQHSYRWISLRIGVPSQLHQWGTLGEIGTLSLLRSSSCIESSQLEATTSLMKTAPLFDSFVMGSVRPPADFPLLNVRHLSTFQTAPGNIHLRPVLEVVDLCSQLSSLVILGRRAFIAGENLFSERYDFLEHGVPTSSNLVSLSVDVWANGGTYRLLEYLFNCLTLPSLKTLSLRGGCHPECLSIGMWPKDAFSTFISRSKCHLTSVELSGLPLTDSDVIAFLQHTPLLEDLALHEQWIGLSTVRGLEMPPPGPQCQTVTKRFCEQLTGSSANEDVFAEQQHPILPKLKRLSLRVWDHFDADVEFVAMVGSRWHMLAGIDEEVMVETLREVDLRVMYSERKLDAEVYKPLKHMESEGLISSNPQKIIMSRVILVTGSNTGIGYELVKLLAQQGHTVYLASRTDDKGKEAQEKLRKEDGLTVEYVQLDVTNDGSISRARDIISKAEGRLDVLVNNAGISSSYMKASEISVTAIQNVLDTNYLGTVRATTAFYPLLRQSKAGVILNVSSELGSNTLQSNSATAVPRPLVDYASSKAILNSYTAWLAREAKEDGIRVNAVSPGLTQTKLTGHTGTRMPIDGAKVLLPWAVLDPGDERTGMFWGPDGELPW</sequence>
<dbReference type="InterPro" id="IPR036291">
    <property type="entry name" value="NAD(P)-bd_dom_sf"/>
</dbReference>
<dbReference type="PRINTS" id="PR00081">
    <property type="entry name" value="GDHRDH"/>
</dbReference>
<dbReference type="PRINTS" id="PR00080">
    <property type="entry name" value="SDRFAMILY"/>
</dbReference>
<dbReference type="Proteomes" id="UP000017559">
    <property type="component" value="Unassembled WGS sequence"/>
</dbReference>
<keyword evidence="4" id="KW-0175">Coiled coil</keyword>
<dbReference type="SUPFAM" id="SSF51735">
    <property type="entry name" value="NAD(P)-binding Rossmann-fold domains"/>
    <property type="match status" value="1"/>
</dbReference>
<dbReference type="GO" id="GO:0016616">
    <property type="term" value="F:oxidoreductase activity, acting on the CH-OH group of donors, NAD or NADP as acceptor"/>
    <property type="evidence" value="ECO:0007669"/>
    <property type="project" value="InterPro"/>
</dbReference>
<dbReference type="Pfam" id="PF00106">
    <property type="entry name" value="adh_short"/>
    <property type="match status" value="1"/>
</dbReference>
<dbReference type="OrthoDB" id="1933717at2759"/>
<keyword evidence="2" id="KW-0521">NADP</keyword>
<protein>
    <submittedName>
        <fullName evidence="6">Short chain dehydrogenase</fullName>
    </submittedName>
</protein>
<dbReference type="Gene3D" id="3.40.50.720">
    <property type="entry name" value="NAD(P)-binding Rossmann-like Domain"/>
    <property type="match status" value="1"/>
</dbReference>
<evidence type="ECO:0000256" key="1">
    <source>
        <dbReference type="ARBA" id="ARBA00006484"/>
    </source>
</evidence>
<dbReference type="CDD" id="cd05324">
    <property type="entry name" value="carb_red_PTCR-like_SDR_c"/>
    <property type="match status" value="1"/>
</dbReference>
<evidence type="ECO:0000256" key="3">
    <source>
        <dbReference type="ARBA" id="ARBA00023002"/>
    </source>
</evidence>
<dbReference type="PROSITE" id="PS50181">
    <property type="entry name" value="FBOX"/>
    <property type="match status" value="1"/>
</dbReference>
<accession>V2WQ51</accession>
<dbReference type="HOGENOM" id="CLU_354909_0_0_1"/>
<evidence type="ECO:0000259" key="5">
    <source>
        <dbReference type="PROSITE" id="PS50181"/>
    </source>
</evidence>
<dbReference type="SUPFAM" id="SSF52047">
    <property type="entry name" value="RNI-like"/>
    <property type="match status" value="1"/>
</dbReference>
<evidence type="ECO:0000256" key="4">
    <source>
        <dbReference type="SAM" id="Coils"/>
    </source>
</evidence>
<dbReference type="PANTHER" id="PTHR43490:SF99">
    <property type="entry name" value="SHORT-CHAIN DEHYDROGENASE_REDUCTASE"/>
    <property type="match status" value="1"/>
</dbReference>
<reference evidence="6 7" key="1">
    <citation type="journal article" date="2014" name="BMC Genomics">
        <title>Genome and secretome analysis of the hemibiotrophic fungal pathogen, Moniliophthora roreri, which causes frosty pod rot disease of cacao: mechanisms of the biotrophic and necrotrophic phases.</title>
        <authorList>
            <person name="Meinhardt L.W."/>
            <person name="Costa G.G.L."/>
            <person name="Thomazella D.P.T."/>
            <person name="Teixeira P.J.P.L."/>
            <person name="Carazzolle M.F."/>
            <person name="Schuster S.C."/>
            <person name="Carlson J.E."/>
            <person name="Guiltinan M.J."/>
            <person name="Mieczkowski P."/>
            <person name="Farmer A."/>
            <person name="Ramaraj T."/>
            <person name="Crozier J."/>
            <person name="Davis R.E."/>
            <person name="Shao J."/>
            <person name="Melnick R.L."/>
            <person name="Pereira G.A.G."/>
            <person name="Bailey B.A."/>
        </authorList>
    </citation>
    <scope>NUCLEOTIDE SEQUENCE [LARGE SCALE GENOMIC DNA]</scope>
    <source>
        <strain evidence="6 7">MCA 2997</strain>
    </source>
</reference>
<dbReference type="KEGG" id="mrr:Moror_13142"/>
<keyword evidence="3" id="KW-0560">Oxidoreductase</keyword>
<evidence type="ECO:0000313" key="7">
    <source>
        <dbReference type="Proteomes" id="UP000017559"/>
    </source>
</evidence>
<dbReference type="PANTHER" id="PTHR43490">
    <property type="entry name" value="(+)-NEOMENTHOL DEHYDROGENASE"/>
    <property type="match status" value="1"/>
</dbReference>
<dbReference type="InterPro" id="IPR002347">
    <property type="entry name" value="SDR_fam"/>
</dbReference>
<keyword evidence="7" id="KW-1185">Reference proteome</keyword>
<name>V2WQ51_MONRO</name>
<organism evidence="6 7">
    <name type="scientific">Moniliophthora roreri (strain MCA 2997)</name>
    <name type="common">Cocoa frosty pod rot fungus</name>
    <name type="synonym">Crinipellis roreri</name>
    <dbReference type="NCBI Taxonomy" id="1381753"/>
    <lineage>
        <taxon>Eukaryota</taxon>
        <taxon>Fungi</taxon>
        <taxon>Dikarya</taxon>
        <taxon>Basidiomycota</taxon>
        <taxon>Agaricomycotina</taxon>
        <taxon>Agaricomycetes</taxon>
        <taxon>Agaricomycetidae</taxon>
        <taxon>Agaricales</taxon>
        <taxon>Marasmiineae</taxon>
        <taxon>Marasmiaceae</taxon>
        <taxon>Moniliophthora</taxon>
    </lineage>
</organism>
<gene>
    <name evidence="6" type="ORF">Moror_13142</name>
</gene>
<evidence type="ECO:0000256" key="2">
    <source>
        <dbReference type="ARBA" id="ARBA00022857"/>
    </source>
</evidence>
<dbReference type="InterPro" id="IPR001810">
    <property type="entry name" value="F-box_dom"/>
</dbReference>
<dbReference type="AlphaFoldDB" id="V2WQ51"/>
<dbReference type="Gene3D" id="1.20.1280.50">
    <property type="match status" value="1"/>
</dbReference>
<dbReference type="EMBL" id="AWSO01000598">
    <property type="protein sequence ID" value="ESK88983.1"/>
    <property type="molecule type" value="Genomic_DNA"/>
</dbReference>
<comment type="similarity">
    <text evidence="1">Belongs to the short-chain dehydrogenases/reductases (SDR) family.</text>
</comment>
<evidence type="ECO:0000313" key="6">
    <source>
        <dbReference type="EMBL" id="ESK88983.1"/>
    </source>
</evidence>